<dbReference type="AlphaFoldDB" id="A0A3A9K132"/>
<dbReference type="InterPro" id="IPR009081">
    <property type="entry name" value="PP-bd_ACP"/>
</dbReference>
<gene>
    <name evidence="2" type="ORF">CR203_23355</name>
</gene>
<dbReference type="Gene3D" id="1.10.1200.10">
    <property type="entry name" value="ACP-like"/>
    <property type="match status" value="1"/>
</dbReference>
<sequence length="82" mass="9517">MNKKKEIIKIIVSSTDKQHIYEDFIINSNNLIEDLEIDSLHFINLIVGLEESFKITIPDEILVVDTFNTFDKIHSLITQLQS</sequence>
<reference evidence="2 3" key="1">
    <citation type="submission" date="2017-10" db="EMBL/GenBank/DDBJ databases">
        <title>Bacillus sp. nov., a halophilic bacterium isolated from a Keqin Lake.</title>
        <authorList>
            <person name="Wang H."/>
        </authorList>
    </citation>
    <scope>NUCLEOTIDE SEQUENCE [LARGE SCALE GENOMIC DNA]</scope>
    <source>
        <strain evidence="2 3">KCTC 13187</strain>
    </source>
</reference>
<dbReference type="EMBL" id="PDOE01000027">
    <property type="protein sequence ID" value="RKL64948.1"/>
    <property type="molecule type" value="Genomic_DNA"/>
</dbReference>
<dbReference type="SUPFAM" id="SSF47336">
    <property type="entry name" value="ACP-like"/>
    <property type="match status" value="1"/>
</dbReference>
<evidence type="ECO:0000313" key="2">
    <source>
        <dbReference type="EMBL" id="RKL64948.1"/>
    </source>
</evidence>
<keyword evidence="3" id="KW-1185">Reference proteome</keyword>
<dbReference type="Proteomes" id="UP000281498">
    <property type="component" value="Unassembled WGS sequence"/>
</dbReference>
<accession>A0A3A9K132</accession>
<comment type="caution">
    <text evidence="2">The sequence shown here is derived from an EMBL/GenBank/DDBJ whole genome shotgun (WGS) entry which is preliminary data.</text>
</comment>
<evidence type="ECO:0000313" key="3">
    <source>
        <dbReference type="Proteomes" id="UP000281498"/>
    </source>
</evidence>
<dbReference type="PROSITE" id="PS50075">
    <property type="entry name" value="CARRIER"/>
    <property type="match status" value="1"/>
</dbReference>
<protein>
    <submittedName>
        <fullName evidence="2">Acyl carrier protein</fullName>
    </submittedName>
</protein>
<organism evidence="2 3">
    <name type="scientific">Salipaludibacillus neizhouensis</name>
    <dbReference type="NCBI Taxonomy" id="885475"/>
    <lineage>
        <taxon>Bacteria</taxon>
        <taxon>Bacillati</taxon>
        <taxon>Bacillota</taxon>
        <taxon>Bacilli</taxon>
        <taxon>Bacillales</taxon>
        <taxon>Bacillaceae</taxon>
    </lineage>
</organism>
<dbReference type="RefSeq" id="WP_110939013.1">
    <property type="nucleotide sequence ID" value="NZ_KZ614148.1"/>
</dbReference>
<dbReference type="Pfam" id="PF00550">
    <property type="entry name" value="PP-binding"/>
    <property type="match status" value="1"/>
</dbReference>
<dbReference type="InterPro" id="IPR036736">
    <property type="entry name" value="ACP-like_sf"/>
</dbReference>
<proteinExistence type="predicted"/>
<evidence type="ECO:0000259" key="1">
    <source>
        <dbReference type="PROSITE" id="PS50075"/>
    </source>
</evidence>
<feature type="domain" description="Carrier" evidence="1">
    <location>
        <begin position="2"/>
        <end position="81"/>
    </location>
</feature>
<name>A0A3A9K132_9BACI</name>
<dbReference type="OrthoDB" id="2623888at2"/>